<evidence type="ECO:0000313" key="3">
    <source>
        <dbReference type="Proteomes" id="UP001500266"/>
    </source>
</evidence>
<keyword evidence="3" id="KW-1185">Reference proteome</keyword>
<organism evidence="2 3">
    <name type="scientific">Actinomadura keratinilytica</name>
    <dbReference type="NCBI Taxonomy" id="547461"/>
    <lineage>
        <taxon>Bacteria</taxon>
        <taxon>Bacillati</taxon>
        <taxon>Actinomycetota</taxon>
        <taxon>Actinomycetes</taxon>
        <taxon>Streptosporangiales</taxon>
        <taxon>Thermomonosporaceae</taxon>
        <taxon>Actinomadura</taxon>
    </lineage>
</organism>
<sequence>MTAYHRRWTKHYPDSPEGRATCRTAAAHHAWLASLGAPVPELLAARPHTLEFEHITEVHAPQDLPTLAYPLGDLHRIAHKNELHRARLDRPYRTTTGVTIPDFVTRRHHSPADPTSRARTNSVAPGCHGRA</sequence>
<accession>A0ABP7ZEY7</accession>
<gene>
    <name evidence="2" type="ORF">GCM10022416_56400</name>
</gene>
<dbReference type="Proteomes" id="UP001500266">
    <property type="component" value="Unassembled WGS sequence"/>
</dbReference>
<proteinExistence type="predicted"/>
<protein>
    <submittedName>
        <fullName evidence="2">Uncharacterized protein</fullName>
    </submittedName>
</protein>
<name>A0ABP7ZEY7_9ACTN</name>
<feature type="region of interest" description="Disordered" evidence="1">
    <location>
        <begin position="105"/>
        <end position="131"/>
    </location>
</feature>
<evidence type="ECO:0000256" key="1">
    <source>
        <dbReference type="SAM" id="MobiDB-lite"/>
    </source>
</evidence>
<reference evidence="3" key="1">
    <citation type="journal article" date="2019" name="Int. J. Syst. Evol. Microbiol.">
        <title>The Global Catalogue of Microorganisms (GCM) 10K type strain sequencing project: providing services to taxonomists for standard genome sequencing and annotation.</title>
        <authorList>
            <consortium name="The Broad Institute Genomics Platform"/>
            <consortium name="The Broad Institute Genome Sequencing Center for Infectious Disease"/>
            <person name="Wu L."/>
            <person name="Ma J."/>
        </authorList>
    </citation>
    <scope>NUCLEOTIDE SEQUENCE [LARGE SCALE GENOMIC DNA]</scope>
    <source>
        <strain evidence="3">JCM 17316</strain>
    </source>
</reference>
<evidence type="ECO:0000313" key="2">
    <source>
        <dbReference type="EMBL" id="GAA4155726.1"/>
    </source>
</evidence>
<dbReference type="EMBL" id="BAABDO010000135">
    <property type="protein sequence ID" value="GAA4155726.1"/>
    <property type="molecule type" value="Genomic_DNA"/>
</dbReference>
<comment type="caution">
    <text evidence="2">The sequence shown here is derived from an EMBL/GenBank/DDBJ whole genome shotgun (WGS) entry which is preliminary data.</text>
</comment>